<dbReference type="AlphaFoldDB" id="A0A0A9H4N1"/>
<reference evidence="1" key="2">
    <citation type="journal article" date="2015" name="Data Brief">
        <title>Shoot transcriptome of the giant reed, Arundo donax.</title>
        <authorList>
            <person name="Barrero R.A."/>
            <person name="Guerrero F.D."/>
            <person name="Moolhuijzen P."/>
            <person name="Goolsby J.A."/>
            <person name="Tidwell J."/>
            <person name="Bellgard S.E."/>
            <person name="Bellgard M.I."/>
        </authorList>
    </citation>
    <scope>NUCLEOTIDE SEQUENCE</scope>
    <source>
        <tissue evidence="1">Shoot tissue taken approximately 20 cm above the soil surface</tissue>
    </source>
</reference>
<accession>A0A0A9H4N1</accession>
<proteinExistence type="predicted"/>
<organism evidence="1">
    <name type="scientific">Arundo donax</name>
    <name type="common">Giant reed</name>
    <name type="synonym">Donax arundinaceus</name>
    <dbReference type="NCBI Taxonomy" id="35708"/>
    <lineage>
        <taxon>Eukaryota</taxon>
        <taxon>Viridiplantae</taxon>
        <taxon>Streptophyta</taxon>
        <taxon>Embryophyta</taxon>
        <taxon>Tracheophyta</taxon>
        <taxon>Spermatophyta</taxon>
        <taxon>Magnoliopsida</taxon>
        <taxon>Liliopsida</taxon>
        <taxon>Poales</taxon>
        <taxon>Poaceae</taxon>
        <taxon>PACMAD clade</taxon>
        <taxon>Arundinoideae</taxon>
        <taxon>Arundineae</taxon>
        <taxon>Arundo</taxon>
    </lineage>
</organism>
<dbReference type="EMBL" id="GBRH01170043">
    <property type="protein sequence ID" value="JAE27853.1"/>
    <property type="molecule type" value="Transcribed_RNA"/>
</dbReference>
<name>A0A0A9H4N1_ARUDO</name>
<sequence>MMSIFFSSCNISCVHSSFQLFALALSFSFYTDILTLPQQLKLSG</sequence>
<protein>
    <submittedName>
        <fullName evidence="1">Uncharacterized protein</fullName>
    </submittedName>
</protein>
<evidence type="ECO:0000313" key="1">
    <source>
        <dbReference type="EMBL" id="JAE27853.1"/>
    </source>
</evidence>
<reference evidence="1" key="1">
    <citation type="submission" date="2014-09" db="EMBL/GenBank/DDBJ databases">
        <authorList>
            <person name="Magalhaes I.L.F."/>
            <person name="Oliveira U."/>
            <person name="Santos F.R."/>
            <person name="Vidigal T.H.D.A."/>
            <person name="Brescovit A.D."/>
            <person name="Santos A.J."/>
        </authorList>
    </citation>
    <scope>NUCLEOTIDE SEQUENCE</scope>
    <source>
        <tissue evidence="1">Shoot tissue taken approximately 20 cm above the soil surface</tissue>
    </source>
</reference>